<evidence type="ECO:0000313" key="2">
    <source>
        <dbReference type="EMBL" id="KAL3310389.1"/>
    </source>
</evidence>
<protein>
    <submittedName>
        <fullName evidence="2">Uncharacterized protein</fullName>
    </submittedName>
</protein>
<feature type="chain" id="PRO_5044745945" evidence="1">
    <location>
        <begin position="24"/>
        <end position="142"/>
    </location>
</feature>
<feature type="signal peptide" evidence="1">
    <location>
        <begin position="1"/>
        <end position="23"/>
    </location>
</feature>
<accession>A0ABD2PT16</accession>
<dbReference type="Proteomes" id="UP001626550">
    <property type="component" value="Unassembled WGS sequence"/>
</dbReference>
<reference evidence="2 3" key="1">
    <citation type="submission" date="2024-11" db="EMBL/GenBank/DDBJ databases">
        <title>Adaptive evolution of stress response genes in parasites aligns with host niche diversity.</title>
        <authorList>
            <person name="Hahn C."/>
            <person name="Resl P."/>
        </authorList>
    </citation>
    <scope>NUCLEOTIDE SEQUENCE [LARGE SCALE GENOMIC DNA]</scope>
    <source>
        <strain evidence="2">EGGRZ-B1_66</strain>
        <tissue evidence="2">Body</tissue>
    </source>
</reference>
<keyword evidence="1" id="KW-0732">Signal</keyword>
<dbReference type="AlphaFoldDB" id="A0ABD2PT16"/>
<evidence type="ECO:0000313" key="3">
    <source>
        <dbReference type="Proteomes" id="UP001626550"/>
    </source>
</evidence>
<name>A0ABD2PT16_9PLAT</name>
<comment type="caution">
    <text evidence="2">The sequence shown here is derived from an EMBL/GenBank/DDBJ whole genome shotgun (WGS) entry which is preliminary data.</text>
</comment>
<proteinExistence type="predicted"/>
<evidence type="ECO:0000256" key="1">
    <source>
        <dbReference type="SAM" id="SignalP"/>
    </source>
</evidence>
<gene>
    <name evidence="2" type="ORF">Ciccas_011049</name>
</gene>
<organism evidence="2 3">
    <name type="scientific">Cichlidogyrus casuarinus</name>
    <dbReference type="NCBI Taxonomy" id="1844966"/>
    <lineage>
        <taxon>Eukaryota</taxon>
        <taxon>Metazoa</taxon>
        <taxon>Spiralia</taxon>
        <taxon>Lophotrochozoa</taxon>
        <taxon>Platyhelminthes</taxon>
        <taxon>Monogenea</taxon>
        <taxon>Monopisthocotylea</taxon>
        <taxon>Dactylogyridea</taxon>
        <taxon>Ancyrocephalidae</taxon>
        <taxon>Cichlidogyrus</taxon>
    </lineage>
</organism>
<dbReference type="EMBL" id="JBJKFK010003001">
    <property type="protein sequence ID" value="KAL3310389.1"/>
    <property type="molecule type" value="Genomic_DNA"/>
</dbReference>
<keyword evidence="3" id="KW-1185">Reference proteome</keyword>
<sequence length="142" mass="14828">MGALKYLIAHSLILFILSSGIEGQLSPYAMSKADDFGNAAAGLMAKGADKTKTSGEQAADAAGVLAMSLLTDRTTKKVLVTIAPMTTNMLATKAPTMAAATEKPNIDVAATMQKPDQEKAFKYDGPLIVVATYDEKASVNSQ</sequence>